<keyword evidence="4" id="KW-0472">Membrane</keyword>
<feature type="binding site" evidence="3">
    <location>
        <begin position="351"/>
        <end position="352"/>
    </location>
    <ligand>
        <name>L-glutamate</name>
        <dbReference type="ChEBI" id="CHEBI:29985"/>
    </ligand>
</feature>
<evidence type="ECO:0000313" key="6">
    <source>
        <dbReference type="WBParaSite" id="scf7180000421561.g7217"/>
    </source>
</evidence>
<evidence type="ECO:0000256" key="4">
    <source>
        <dbReference type="SAM" id="Phobius"/>
    </source>
</evidence>
<dbReference type="FunFam" id="3.60.20.40:FF:000001">
    <property type="entry name" value="Gamma-glutamyltranspeptidase 1"/>
    <property type="match status" value="1"/>
</dbReference>
<keyword evidence="4" id="KW-0812">Transmembrane</keyword>
<dbReference type="Gene3D" id="3.60.20.40">
    <property type="match status" value="1"/>
</dbReference>
<dbReference type="Pfam" id="PF01019">
    <property type="entry name" value="G_glu_transpept"/>
    <property type="match status" value="1"/>
</dbReference>
<dbReference type="InterPro" id="IPR029055">
    <property type="entry name" value="Ntn_hydrolases_N"/>
</dbReference>
<evidence type="ECO:0000256" key="1">
    <source>
        <dbReference type="ARBA" id="ARBA00084097"/>
    </source>
</evidence>
<dbReference type="PANTHER" id="PTHR11686:SF46">
    <property type="entry name" value="GAMMA-GLUTAMYLTRANSPEPTIDASE 1"/>
    <property type="match status" value="1"/>
</dbReference>
<sequence length="1017" mass="114499">MMEGGNAVDAMIASFLCIGVINPQSSGLGGGFFMTIYNTSTQRCQTIDAREVAPIKSNSVMYQRDHRESIIGYRSIAVPGELHGYWSAFTKFGSSRISWKRIFEPAIKLAREGFPVSSNLAMVLQQKESDINEDEDMRRVFVDKKTGRVYEEGDMMKRERLAELLVELSDSQNPVELFYKGGIAQTLAAEIRDNGGYITVEDFEQYESVLHEAPLESELLSEELVMCGPPPPSSFAITQSIIGIMARFAFAKWIASLVPNEAQPMKYYSLDLTGHVPDHGTSHVVAIDHEGNAVSATSSINQLLGSKRMSPTLGIIWNDSMDDFSSPNLTNAFGFSPSPENFILPKKRPMSSMSPTVIYNKNSGKVKMAIGASGGSRIISAIAQTVIRALLFNQTVKDSVDAPRFHNQFIPHVTILLFDLDKQKLNMFNSVKQANAQQIFPVLSETAEEEKVKISAECGPKMITLNINFNQKMYPEGQFHEWIIVGNTMRTECRLKGNGELRYVVQIALPNDPCATRMISAGVYENTLRIASLFKKCIYGLPKINEFRLPQRSSTARPSAKIQTALIENSLGTEKNLKQSSKHEPDSSFDSQITLPLLLPSDILQHQKANPSTGIFQIPSSSISFNIPTTENEARFGGDIERNINTNLIQEDNPEKIAATRFSKETDTDSNNVWEKRRSSISSIVIIGMIALLGIFFLGCVLLAIFYWIRQNRLSKNQLDQHHSRFNHIHSRHTSPVLENNSSSVSLSPACEEYGFDHLQELRNHVANNNKPTAFGITNEHFDRLDFGSLRKLQNQTTVLIRKKQQQLSSSSSNFRSGCITEGTISRGVLTINTANDKYSNNNLNSDDELIWHENGLQKRDNNNAINADLNAAAACRSITEIYRSAEMKLKNMMPNEQNTPRKTEFKSEYSIPASKQQSFDEKYKEVLTGCVNKIRGYGTRKLTEQEMLRWRQLKLVNECRTVEDMHKLTELPEYRLQFTKLKWIQIVQCMAEALLDDNETHNLNDNRLDEKRIGDK</sequence>
<evidence type="ECO:0000256" key="2">
    <source>
        <dbReference type="PIRSR" id="PIRSR600101-1"/>
    </source>
</evidence>
<dbReference type="InterPro" id="IPR043137">
    <property type="entry name" value="GGT_ssub_C"/>
</dbReference>
<name>A0A915NTD1_9BILA</name>
<organism evidence="5 6">
    <name type="scientific">Meloidogyne floridensis</name>
    <dbReference type="NCBI Taxonomy" id="298350"/>
    <lineage>
        <taxon>Eukaryota</taxon>
        <taxon>Metazoa</taxon>
        <taxon>Ecdysozoa</taxon>
        <taxon>Nematoda</taxon>
        <taxon>Chromadorea</taxon>
        <taxon>Rhabditida</taxon>
        <taxon>Tylenchina</taxon>
        <taxon>Tylenchomorpha</taxon>
        <taxon>Tylenchoidea</taxon>
        <taxon>Meloidogynidae</taxon>
        <taxon>Meloidogyninae</taxon>
        <taxon>Meloidogyne</taxon>
    </lineage>
</organism>
<proteinExistence type="predicted"/>
<dbReference type="GO" id="GO:0005886">
    <property type="term" value="C:plasma membrane"/>
    <property type="evidence" value="ECO:0007669"/>
    <property type="project" value="TreeGrafter"/>
</dbReference>
<dbReference type="PRINTS" id="PR01210">
    <property type="entry name" value="GGTRANSPTASE"/>
</dbReference>
<keyword evidence="1" id="KW-1199">Hemostasis impairing toxin</keyword>
<feature type="binding site" evidence="3">
    <location>
        <position position="323"/>
    </location>
    <ligand>
        <name>L-glutamate</name>
        <dbReference type="ChEBI" id="CHEBI:29985"/>
    </ligand>
</feature>
<evidence type="ECO:0000313" key="5">
    <source>
        <dbReference type="Proteomes" id="UP000887560"/>
    </source>
</evidence>
<keyword evidence="4" id="KW-1133">Transmembrane helix</keyword>
<dbReference type="GO" id="GO:0006751">
    <property type="term" value="P:glutathione catabolic process"/>
    <property type="evidence" value="ECO:0007669"/>
    <property type="project" value="InterPro"/>
</dbReference>
<feature type="active site" description="Nucleophile" evidence="2">
    <location>
        <position position="281"/>
    </location>
</feature>
<accession>A0A915NTD1</accession>
<dbReference type="SUPFAM" id="SSF56235">
    <property type="entry name" value="N-terminal nucleophile aminohydrolases (Ntn hydrolases)"/>
    <property type="match status" value="1"/>
</dbReference>
<feature type="transmembrane region" description="Helical" evidence="4">
    <location>
        <begin position="684"/>
        <end position="709"/>
    </location>
</feature>
<feature type="binding site" evidence="3">
    <location>
        <position position="50"/>
    </location>
    <ligand>
        <name>L-glutamate</name>
        <dbReference type="ChEBI" id="CHEBI:29985"/>
    </ligand>
</feature>
<feature type="binding site" evidence="3">
    <location>
        <begin position="299"/>
        <end position="301"/>
    </location>
    <ligand>
        <name>L-glutamate</name>
        <dbReference type="ChEBI" id="CHEBI:29985"/>
    </ligand>
</feature>
<keyword evidence="1" id="KW-1202">Platelet aggregation activating toxin</keyword>
<protein>
    <submittedName>
        <fullName evidence="6">Uncharacterized protein</fullName>
    </submittedName>
</protein>
<keyword evidence="5" id="KW-1185">Reference proteome</keyword>
<keyword evidence="1" id="KW-0800">Toxin</keyword>
<dbReference type="Proteomes" id="UP000887560">
    <property type="component" value="Unplaced"/>
</dbReference>
<reference evidence="6" key="1">
    <citation type="submission" date="2022-11" db="UniProtKB">
        <authorList>
            <consortium name="WormBaseParasite"/>
        </authorList>
    </citation>
    <scope>IDENTIFICATION</scope>
</reference>
<dbReference type="InterPro" id="IPR000101">
    <property type="entry name" value="GGT_peptidase"/>
</dbReference>
<evidence type="ECO:0000256" key="3">
    <source>
        <dbReference type="PIRSR" id="PIRSR600101-2"/>
    </source>
</evidence>
<dbReference type="WBParaSite" id="scf7180000421561.g7217">
    <property type="protein sequence ID" value="scf7180000421561.g7217"/>
    <property type="gene ID" value="scf7180000421561.g7217"/>
</dbReference>
<dbReference type="AlphaFoldDB" id="A0A915NTD1"/>
<feature type="binding site" evidence="3">
    <location>
        <position position="375"/>
    </location>
    <ligand>
        <name>L-glutamate</name>
        <dbReference type="ChEBI" id="CHEBI:29985"/>
    </ligand>
</feature>
<dbReference type="PANTHER" id="PTHR11686">
    <property type="entry name" value="GAMMA GLUTAMYL TRANSPEPTIDASE"/>
    <property type="match status" value="1"/>
</dbReference>
<dbReference type="GO" id="GO:0036374">
    <property type="term" value="F:glutathione hydrolase activity"/>
    <property type="evidence" value="ECO:0007669"/>
    <property type="project" value="InterPro"/>
</dbReference>